<name>A0A9W7ZUA3_9FUNG</name>
<dbReference type="PIRSF" id="PIRSF017126">
    <property type="entry name" value="Condensin_H"/>
    <property type="match status" value="1"/>
</dbReference>
<keyword evidence="9 11" id="KW-0226">DNA condensation</keyword>
<evidence type="ECO:0000256" key="11">
    <source>
        <dbReference type="PIRNR" id="PIRNR017126"/>
    </source>
</evidence>
<dbReference type="AlphaFoldDB" id="A0A9W7ZUA3"/>
<dbReference type="GO" id="GO:0000796">
    <property type="term" value="C:condensin complex"/>
    <property type="evidence" value="ECO:0007669"/>
    <property type="project" value="InterPro"/>
</dbReference>
<evidence type="ECO:0000256" key="5">
    <source>
        <dbReference type="ARBA" id="ARBA00022454"/>
    </source>
</evidence>
<keyword evidence="8 11" id="KW-0498">Mitosis</keyword>
<comment type="similarity">
    <text evidence="3 11">Belongs to the CND2 (condensin subunit 2) family.</text>
</comment>
<comment type="subcellular location">
    <subcellularLocation>
        <location evidence="1">Chromosome</location>
    </subcellularLocation>
    <subcellularLocation>
        <location evidence="2">Cytoplasm</location>
    </subcellularLocation>
</comment>
<dbReference type="InterPro" id="IPR022816">
    <property type="entry name" value="Condensin_barren_su2"/>
</dbReference>
<keyword evidence="5" id="KW-0158">Chromosome</keyword>
<gene>
    <name evidence="13" type="ORF">H4219_003619</name>
</gene>
<feature type="region of interest" description="Disordered" evidence="12">
    <location>
        <begin position="179"/>
        <end position="204"/>
    </location>
</feature>
<feature type="compositionally biased region" description="Polar residues" evidence="12">
    <location>
        <begin position="1"/>
        <end position="32"/>
    </location>
</feature>
<dbReference type="GO" id="GO:0003682">
    <property type="term" value="F:chromatin binding"/>
    <property type="evidence" value="ECO:0007669"/>
    <property type="project" value="TreeGrafter"/>
</dbReference>
<feature type="region of interest" description="Disordered" evidence="12">
    <location>
        <begin position="538"/>
        <end position="557"/>
    </location>
</feature>
<dbReference type="OrthoDB" id="362021at2759"/>
<evidence type="ECO:0000313" key="13">
    <source>
        <dbReference type="EMBL" id="KAJ1916749.1"/>
    </source>
</evidence>
<feature type="compositionally biased region" description="Low complexity" evidence="12">
    <location>
        <begin position="538"/>
        <end position="548"/>
    </location>
</feature>
<dbReference type="PANTHER" id="PTHR13108">
    <property type="entry name" value="CONDENSIN COMPLEX SUBUNIT 2"/>
    <property type="match status" value="1"/>
</dbReference>
<dbReference type="Pfam" id="PF05786">
    <property type="entry name" value="Cnd2"/>
    <property type="match status" value="1"/>
</dbReference>
<keyword evidence="6" id="KW-0963">Cytoplasm</keyword>
<dbReference type="GO" id="GO:0051301">
    <property type="term" value="P:cell division"/>
    <property type="evidence" value="ECO:0007669"/>
    <property type="project" value="UniProtKB-KW"/>
</dbReference>
<feature type="compositionally biased region" description="Polar residues" evidence="12">
    <location>
        <begin position="52"/>
        <end position="75"/>
    </location>
</feature>
<dbReference type="GO" id="GO:0005737">
    <property type="term" value="C:cytoplasm"/>
    <property type="evidence" value="ECO:0007669"/>
    <property type="project" value="UniProtKB-SubCell"/>
</dbReference>
<evidence type="ECO:0000256" key="9">
    <source>
        <dbReference type="ARBA" id="ARBA00023067"/>
    </source>
</evidence>
<feature type="region of interest" description="Disordered" evidence="12">
    <location>
        <begin position="1"/>
        <end position="81"/>
    </location>
</feature>
<keyword evidence="14" id="KW-1185">Reference proteome</keyword>
<evidence type="ECO:0000256" key="4">
    <source>
        <dbReference type="ARBA" id="ARBA00016065"/>
    </source>
</evidence>
<dbReference type="GO" id="GO:0007076">
    <property type="term" value="P:mitotic chromosome condensation"/>
    <property type="evidence" value="ECO:0007669"/>
    <property type="project" value="InterPro"/>
</dbReference>
<evidence type="ECO:0000256" key="1">
    <source>
        <dbReference type="ARBA" id="ARBA00004286"/>
    </source>
</evidence>
<evidence type="ECO:0000313" key="14">
    <source>
        <dbReference type="Proteomes" id="UP001150538"/>
    </source>
</evidence>
<dbReference type="Proteomes" id="UP001150538">
    <property type="component" value="Unassembled WGS sequence"/>
</dbReference>
<dbReference type="PANTHER" id="PTHR13108:SF9">
    <property type="entry name" value="CONDENSIN COMPLEX SUBUNIT 2"/>
    <property type="match status" value="1"/>
</dbReference>
<feature type="region of interest" description="Disordered" evidence="12">
    <location>
        <begin position="444"/>
        <end position="468"/>
    </location>
</feature>
<comment type="caution">
    <text evidence="13">The sequence shown here is derived from an EMBL/GenBank/DDBJ whole genome shotgun (WGS) entry which is preliminary data.</text>
</comment>
<feature type="region of interest" description="Disordered" evidence="12">
    <location>
        <begin position="649"/>
        <end position="681"/>
    </location>
</feature>
<feature type="compositionally biased region" description="Acidic residues" evidence="12">
    <location>
        <begin position="579"/>
        <end position="589"/>
    </location>
</feature>
<evidence type="ECO:0000256" key="3">
    <source>
        <dbReference type="ARBA" id="ARBA00009471"/>
    </source>
</evidence>
<keyword evidence="10 11" id="KW-0131">Cell cycle</keyword>
<proteinExistence type="inferred from homology"/>
<reference evidence="13" key="1">
    <citation type="submission" date="2022-07" db="EMBL/GenBank/DDBJ databases">
        <title>Phylogenomic reconstructions and comparative analyses of Kickxellomycotina fungi.</title>
        <authorList>
            <person name="Reynolds N.K."/>
            <person name="Stajich J.E."/>
            <person name="Barry K."/>
            <person name="Grigoriev I.V."/>
            <person name="Crous P."/>
            <person name="Smith M.E."/>
        </authorList>
    </citation>
    <scope>NUCLEOTIDE SEQUENCE</scope>
    <source>
        <strain evidence="13">NBRC 100468</strain>
    </source>
</reference>
<accession>A0A9W7ZUA3</accession>
<dbReference type="EMBL" id="JANBPU010000093">
    <property type="protein sequence ID" value="KAJ1916749.1"/>
    <property type="molecule type" value="Genomic_DNA"/>
</dbReference>
<evidence type="ECO:0000256" key="12">
    <source>
        <dbReference type="SAM" id="MobiDB-lite"/>
    </source>
</evidence>
<evidence type="ECO:0000256" key="8">
    <source>
        <dbReference type="ARBA" id="ARBA00022776"/>
    </source>
</evidence>
<feature type="compositionally biased region" description="Basic and acidic residues" evidence="12">
    <location>
        <begin position="652"/>
        <end position="661"/>
    </location>
</feature>
<evidence type="ECO:0000256" key="2">
    <source>
        <dbReference type="ARBA" id="ARBA00004496"/>
    </source>
</evidence>
<evidence type="ECO:0000256" key="7">
    <source>
        <dbReference type="ARBA" id="ARBA00022618"/>
    </source>
</evidence>
<keyword evidence="7 11" id="KW-0132">Cell division</keyword>
<evidence type="ECO:0000256" key="6">
    <source>
        <dbReference type="ARBA" id="ARBA00022490"/>
    </source>
</evidence>
<feature type="compositionally biased region" description="Polar residues" evidence="12">
    <location>
        <begin position="598"/>
        <end position="607"/>
    </location>
</feature>
<evidence type="ECO:0000256" key="10">
    <source>
        <dbReference type="ARBA" id="ARBA00023306"/>
    </source>
</evidence>
<protein>
    <recommendedName>
        <fullName evidence="4 11">Condensin complex subunit 2</fullName>
    </recommendedName>
</protein>
<sequence>MVSTAISYQTPLRNNVNASPYGTPPQNDSPFSPRNDDAAERKARRKSAMLRQKNSLMTPMRSRNSWRASKSSTPGSGFPATPGGYAIQMPTLSPEELNQRYEEWMKIAADNKINMNNTWDFALIDYFYDMNLLKDGDSINFQKASCTLDGCVKIYSSRVDSVASEAGKLLNGLAEAPKKGQVEGNDYDEDGEEGRKSRKKPVRTTNTLAKDDSQINIKKFDLEFSVDPLFKKASADFDEGGASGLLLNHLAMDKSGKIVFDASDSKTDEEEEVENEVPELPLKVIPFDPENLRPHLETINEKLDSLDLCPSLANFRFSNDSSIDFLAIKESLGDDVLNDTEPAADANGSTDFFTGGDDDDDDLMDDNMDAFMGQDDGGLEPQPLQDPFSFQVTGSDGDGEINEFREMQATNATGPAAFSFQPIGGSNDILSYFDTKTIKSWAGPEHWKMPLPKSSTQSSVPDQKRKKQEKQPFFIDFIEGEEPNEDVIFALPPRKTAILMNKNASKGDSFTLPKDTHYSSKNLFNLFLKPKMRFQVRSTNSSSTNSQSEGHPAEFGGFQMEGEEDALHLSQEKDLSGIMEDDDENDFFDDPIGPSDGDIQNATSSAIGSGGNIESMPELKLIKPLYVNYARRAKRVNVKKLKDNLWHGLSGTKDEASKTTPDEQGDANNESEAAQDSMKGEQKFSELVGGLKDMYPKEKLSEISVPFCFICLLHLANEKGLTIENEEALGDLIIRQNSLT</sequence>
<comment type="function">
    <text evidence="11">Regulatory subunit of the condensin complex, a complex required for conversion of interphase chromatin into mitotic-like condense chromosomes.</text>
</comment>
<organism evidence="13 14">
    <name type="scientific">Mycoemilia scoparia</name>
    <dbReference type="NCBI Taxonomy" id="417184"/>
    <lineage>
        <taxon>Eukaryota</taxon>
        <taxon>Fungi</taxon>
        <taxon>Fungi incertae sedis</taxon>
        <taxon>Zoopagomycota</taxon>
        <taxon>Kickxellomycotina</taxon>
        <taxon>Kickxellomycetes</taxon>
        <taxon>Kickxellales</taxon>
        <taxon>Kickxellaceae</taxon>
        <taxon>Mycoemilia</taxon>
    </lineage>
</organism>
<feature type="region of interest" description="Disordered" evidence="12">
    <location>
        <begin position="579"/>
        <end position="613"/>
    </location>
</feature>